<evidence type="ECO:0000256" key="4">
    <source>
        <dbReference type="ARBA" id="ARBA00023163"/>
    </source>
</evidence>
<protein>
    <recommendedName>
        <fullName evidence="6">Zn(2)-C6 fungal-type domain-containing protein</fullName>
    </recommendedName>
</protein>
<keyword evidence="2" id="KW-0862">Zinc</keyword>
<dbReference type="EMBL" id="JAKJXO020000022">
    <property type="protein sequence ID" value="KAL1592033.1"/>
    <property type="molecule type" value="Genomic_DNA"/>
</dbReference>
<evidence type="ECO:0000256" key="5">
    <source>
        <dbReference type="ARBA" id="ARBA00023242"/>
    </source>
</evidence>
<proteinExistence type="predicted"/>
<keyword evidence="4" id="KW-0804">Transcription</keyword>
<keyword evidence="5" id="KW-0539">Nucleus</keyword>
<evidence type="ECO:0000259" key="6">
    <source>
        <dbReference type="PROSITE" id="PS50048"/>
    </source>
</evidence>
<evidence type="ECO:0000313" key="8">
    <source>
        <dbReference type="Proteomes" id="UP001521785"/>
    </source>
</evidence>
<comment type="caution">
    <text evidence="7">The sequence shown here is derived from an EMBL/GenBank/DDBJ whole genome shotgun (WGS) entry which is preliminary data.</text>
</comment>
<evidence type="ECO:0000256" key="2">
    <source>
        <dbReference type="ARBA" id="ARBA00022833"/>
    </source>
</evidence>
<dbReference type="InterPro" id="IPR036864">
    <property type="entry name" value="Zn2-C6_fun-type_DNA-bd_sf"/>
</dbReference>
<reference evidence="7 8" key="1">
    <citation type="submission" date="2024-02" db="EMBL/GenBank/DDBJ databases">
        <title>De novo assembly and annotation of 12 fungi associated with fruit tree decline syndrome in Ontario, Canada.</title>
        <authorList>
            <person name="Sulman M."/>
            <person name="Ellouze W."/>
            <person name="Ilyukhin E."/>
        </authorList>
    </citation>
    <scope>NUCLEOTIDE SEQUENCE [LARGE SCALE GENOMIC DNA]</scope>
    <source>
        <strain evidence="7 8">M42-189</strain>
    </source>
</reference>
<dbReference type="SUPFAM" id="SSF57701">
    <property type="entry name" value="Zn2/Cys6 DNA-binding domain"/>
    <property type="match status" value="1"/>
</dbReference>
<organism evidence="7 8">
    <name type="scientific">Paraconiothyrium brasiliense</name>
    <dbReference type="NCBI Taxonomy" id="300254"/>
    <lineage>
        <taxon>Eukaryota</taxon>
        <taxon>Fungi</taxon>
        <taxon>Dikarya</taxon>
        <taxon>Ascomycota</taxon>
        <taxon>Pezizomycotina</taxon>
        <taxon>Dothideomycetes</taxon>
        <taxon>Pleosporomycetidae</taxon>
        <taxon>Pleosporales</taxon>
        <taxon>Massarineae</taxon>
        <taxon>Didymosphaeriaceae</taxon>
        <taxon>Paraconiothyrium</taxon>
    </lineage>
</organism>
<dbReference type="CDD" id="cd00067">
    <property type="entry name" value="GAL4"/>
    <property type="match status" value="1"/>
</dbReference>
<name>A0ABR3QJ08_9PLEO</name>
<dbReference type="PANTHER" id="PTHR47660">
    <property type="entry name" value="TRANSCRIPTION FACTOR WITH C2H2 AND ZN(2)-CYS(6) DNA BINDING DOMAIN (EUROFUNG)-RELATED-RELATED"/>
    <property type="match status" value="1"/>
</dbReference>
<gene>
    <name evidence="7" type="ORF">SLS60_011625</name>
</gene>
<evidence type="ECO:0000313" key="7">
    <source>
        <dbReference type="EMBL" id="KAL1592033.1"/>
    </source>
</evidence>
<evidence type="ECO:0000256" key="1">
    <source>
        <dbReference type="ARBA" id="ARBA00022723"/>
    </source>
</evidence>
<dbReference type="SMART" id="SM00066">
    <property type="entry name" value="GAL4"/>
    <property type="match status" value="1"/>
</dbReference>
<dbReference type="InterPro" id="IPR001138">
    <property type="entry name" value="Zn2Cys6_DnaBD"/>
</dbReference>
<sequence length="394" mass="44289">MPAVGTGRSCIQCNEAKRKCDRNPRACRLCRTKKLACVYPPRKPSNFVPVLTSEEESTTPDSDMLELVFFSNDTSLAEALPDVPLDVADATHLALATDPRAEWFTAPETFFIDHTPMPLPPNFKVLDLKEFVLIVDRWMKDWVMTGNNAFIHAQLYEGYFPSCLQIAFTTFSAYINKTTATTEMVLRAVNDQATALISELDGNKPLSNVLGNLAVVHALLAYQIIGLFDGDIRSRHLAEERAPIVVALMDRIFEKASAALVEQVATHQSSSTILESVSFDERLWRAWIISESLRRTWLIVRGINASYDGFKQGWALCYGDVMITTREGLWSANTASLWMEMCINRDVRFIGRIDAESLLKVPPEEVDEFAKAVLGTRFGKERFMRWTAGTFLVS</sequence>
<keyword evidence="8" id="KW-1185">Reference proteome</keyword>
<dbReference type="PROSITE" id="PS50048">
    <property type="entry name" value="ZN2_CY6_FUNGAL_2"/>
    <property type="match status" value="1"/>
</dbReference>
<evidence type="ECO:0000256" key="3">
    <source>
        <dbReference type="ARBA" id="ARBA00023015"/>
    </source>
</evidence>
<dbReference type="Gene3D" id="4.10.240.10">
    <property type="entry name" value="Zn(2)-C6 fungal-type DNA-binding domain"/>
    <property type="match status" value="1"/>
</dbReference>
<keyword evidence="1" id="KW-0479">Metal-binding</keyword>
<feature type="domain" description="Zn(2)-C6 fungal-type" evidence="6">
    <location>
        <begin position="9"/>
        <end position="39"/>
    </location>
</feature>
<dbReference type="Proteomes" id="UP001521785">
    <property type="component" value="Unassembled WGS sequence"/>
</dbReference>
<keyword evidence="3" id="KW-0805">Transcription regulation</keyword>
<accession>A0ABR3QJ08</accession>